<feature type="region of interest" description="Disordered" evidence="4">
    <location>
        <begin position="288"/>
        <end position="344"/>
    </location>
</feature>
<name>A0AA39YH99_9PEZI</name>
<reference evidence="6" key="1">
    <citation type="submission" date="2023-06" db="EMBL/GenBank/DDBJ databases">
        <title>Genome-scale phylogeny and comparative genomics of the fungal order Sordariales.</title>
        <authorList>
            <consortium name="Lawrence Berkeley National Laboratory"/>
            <person name="Hensen N."/>
            <person name="Bonometti L."/>
            <person name="Westerberg I."/>
            <person name="Brannstrom I.O."/>
            <person name="Guillou S."/>
            <person name="Cros-Aarteil S."/>
            <person name="Calhoun S."/>
            <person name="Haridas S."/>
            <person name="Kuo A."/>
            <person name="Mondo S."/>
            <person name="Pangilinan J."/>
            <person name="Riley R."/>
            <person name="Labutti K."/>
            <person name="Andreopoulos B."/>
            <person name="Lipzen A."/>
            <person name="Chen C."/>
            <person name="Yanf M."/>
            <person name="Daum C."/>
            <person name="Ng V."/>
            <person name="Clum A."/>
            <person name="Steindorff A."/>
            <person name="Ohm R."/>
            <person name="Martin F."/>
            <person name="Silar P."/>
            <person name="Natvig D."/>
            <person name="Lalanne C."/>
            <person name="Gautier V."/>
            <person name="Ament-Velasquez S.L."/>
            <person name="Kruys A."/>
            <person name="Hutchinson M.I."/>
            <person name="Powell A.J."/>
            <person name="Barry K."/>
            <person name="Miller A.N."/>
            <person name="Grigoriev I.V."/>
            <person name="Debuchy R."/>
            <person name="Gladieux P."/>
            <person name="Thoren M.H."/>
            <person name="Johannesson H."/>
        </authorList>
    </citation>
    <scope>NUCLEOTIDE SEQUENCE</scope>
    <source>
        <strain evidence="6">SMH2532-1</strain>
    </source>
</reference>
<dbReference type="FunFam" id="3.40.1350.10:FF:000007">
    <property type="entry name" value="tRNA-splicing endonuclease subunit Sen2"/>
    <property type="match status" value="1"/>
</dbReference>
<dbReference type="GO" id="GO:0000214">
    <property type="term" value="C:tRNA-intron endonuclease complex"/>
    <property type="evidence" value="ECO:0007669"/>
    <property type="project" value="TreeGrafter"/>
</dbReference>
<dbReference type="GO" id="GO:0000379">
    <property type="term" value="P:tRNA-type intron splice site recognition and cleavage"/>
    <property type="evidence" value="ECO:0007669"/>
    <property type="project" value="TreeGrafter"/>
</dbReference>
<dbReference type="GO" id="GO:0000213">
    <property type="term" value="F:tRNA-intron lyase activity"/>
    <property type="evidence" value="ECO:0007669"/>
    <property type="project" value="UniProtKB-EC"/>
</dbReference>
<dbReference type="SUPFAM" id="SSF53032">
    <property type="entry name" value="tRNA-intron endonuclease catalytic domain-like"/>
    <property type="match status" value="1"/>
</dbReference>
<comment type="similarity">
    <text evidence="1">Belongs to the tRNA-intron endonuclease family.</text>
</comment>
<evidence type="ECO:0000256" key="3">
    <source>
        <dbReference type="ARBA" id="ARBA00034031"/>
    </source>
</evidence>
<dbReference type="InterPro" id="IPR006676">
    <property type="entry name" value="tRNA_splic"/>
</dbReference>
<dbReference type="EC" id="4.6.1.16" evidence="2"/>
<dbReference type="EMBL" id="JAULSV010000002">
    <property type="protein sequence ID" value="KAK0652548.1"/>
    <property type="molecule type" value="Genomic_DNA"/>
</dbReference>
<sequence>MLQCTLGECPILTTTTDLKQRTMSATTTISATVPGGATVDAVEATEAARSPLTPAVPRPPRVPLHQIYALPAPIRTFPLPTFYPNNPISLLHLAYAWLRQVVSPPPAEPSVVHVGVWDPDTRSVHINDAKSIRALWEQGFFGKGSLSRSEPNWLKRELSRRAGQASSVSEVRTESRREERRNAKWERAKAELEAIEQQRLAEEEARLEETRLEQAISVEAKLAQEQPIETTPEEAKPEATCCLPGHVTPPRTPPMGPKAPVGPAELLALPNSLATLMESLAAGSESTQGLNVLSSDPARPSPTLGNVDGKLADRDARPSSLPNGVERSVEASVSSRPDAAADDQINGVKHVVSNGMANGVVSPPASVASANGSAESTSAESKDEQPLKRRKSVRFSPQVESTTFQHHDPPSPRHPAGGSPPRTTSSTLALANGSAEPVLAYPSATTSPEAVTELVPDIIVPIGELANKEHFQLAPEEAFFLVFALGALSVVDPVTLAPIPTDKLLETLCAYSYYPPRGVSSPLATLQAQDPFLVNYAVYHHFRSLGWVPRPGIKFGVDFILYQRGPVFDHSEFGVMVLPSFSDQRWQQIEHETPKKSWSWLMGVNRVLSHVLKSLVLVYVDIPPPSVFEEAMRLGGIAEALKEYTIREVMVRRFSANRNR</sequence>
<evidence type="ECO:0000313" key="6">
    <source>
        <dbReference type="EMBL" id="KAK0652548.1"/>
    </source>
</evidence>
<dbReference type="Proteomes" id="UP001174936">
    <property type="component" value="Unassembled WGS sequence"/>
</dbReference>
<evidence type="ECO:0000256" key="1">
    <source>
        <dbReference type="ARBA" id="ARBA00008078"/>
    </source>
</evidence>
<gene>
    <name evidence="6" type="ORF">B0T16DRAFT_102870</name>
</gene>
<feature type="domain" description="tRNA intron endonuclease catalytic" evidence="5">
    <location>
        <begin position="532"/>
        <end position="621"/>
    </location>
</feature>
<dbReference type="InterPro" id="IPR006677">
    <property type="entry name" value="tRNA_intron_Endonuc_cat-like"/>
</dbReference>
<dbReference type="PANTHER" id="PTHR21227">
    <property type="entry name" value="TRNA-SPLICING ENDONUCLEASE SUBUNIT SEN2"/>
    <property type="match status" value="1"/>
</dbReference>
<evidence type="ECO:0000259" key="5">
    <source>
        <dbReference type="Pfam" id="PF01974"/>
    </source>
</evidence>
<comment type="catalytic activity">
    <reaction evidence="3">
        <text>pretRNA = a 3'-half-tRNA molecule with a 5'-OH end + a 5'-half-tRNA molecule with a 2',3'-cyclic phosphate end + an intron with a 2',3'-cyclic phosphate and a 5'-hydroxyl terminus.</text>
        <dbReference type="EC" id="4.6.1.16"/>
    </reaction>
</comment>
<keyword evidence="7" id="KW-1185">Reference proteome</keyword>
<feature type="compositionally biased region" description="Basic and acidic residues" evidence="4">
    <location>
        <begin position="171"/>
        <end position="181"/>
    </location>
</feature>
<feature type="region of interest" description="Disordered" evidence="4">
    <location>
        <begin position="356"/>
        <end position="428"/>
    </location>
</feature>
<comment type="caution">
    <text evidence="6">The sequence shown here is derived from an EMBL/GenBank/DDBJ whole genome shotgun (WGS) entry which is preliminary data.</text>
</comment>
<feature type="region of interest" description="Disordered" evidence="4">
    <location>
        <begin position="158"/>
        <end position="181"/>
    </location>
</feature>
<proteinExistence type="inferred from homology"/>
<organism evidence="6 7">
    <name type="scientific">Cercophora newfieldiana</name>
    <dbReference type="NCBI Taxonomy" id="92897"/>
    <lineage>
        <taxon>Eukaryota</taxon>
        <taxon>Fungi</taxon>
        <taxon>Dikarya</taxon>
        <taxon>Ascomycota</taxon>
        <taxon>Pezizomycotina</taxon>
        <taxon>Sordariomycetes</taxon>
        <taxon>Sordariomycetidae</taxon>
        <taxon>Sordariales</taxon>
        <taxon>Lasiosphaeriaceae</taxon>
        <taxon>Cercophora</taxon>
    </lineage>
</organism>
<evidence type="ECO:0000256" key="2">
    <source>
        <dbReference type="ARBA" id="ARBA00012573"/>
    </source>
</evidence>
<dbReference type="Gene3D" id="3.40.1350.10">
    <property type="match status" value="1"/>
</dbReference>
<protein>
    <recommendedName>
        <fullName evidence="2">tRNA-intron lyase</fullName>
        <ecNumber evidence="2">4.6.1.16</ecNumber>
    </recommendedName>
</protein>
<dbReference type="CDD" id="cd22363">
    <property type="entry name" value="tRNA-intron_lyase_C"/>
    <property type="match status" value="1"/>
</dbReference>
<dbReference type="GO" id="GO:0003676">
    <property type="term" value="F:nucleic acid binding"/>
    <property type="evidence" value="ECO:0007669"/>
    <property type="project" value="InterPro"/>
</dbReference>
<dbReference type="PANTHER" id="PTHR21227:SF0">
    <property type="entry name" value="TRNA-SPLICING ENDONUCLEASE SUBUNIT SEN2"/>
    <property type="match status" value="1"/>
</dbReference>
<feature type="compositionally biased region" description="Polar residues" evidence="4">
    <location>
        <begin position="368"/>
        <end position="379"/>
    </location>
</feature>
<dbReference type="InterPro" id="IPR036167">
    <property type="entry name" value="tRNA_intron_Endo_cat-like_sf"/>
</dbReference>
<dbReference type="Pfam" id="PF01974">
    <property type="entry name" value="tRNA_int_endo"/>
    <property type="match status" value="1"/>
</dbReference>
<evidence type="ECO:0000256" key="4">
    <source>
        <dbReference type="SAM" id="MobiDB-lite"/>
    </source>
</evidence>
<dbReference type="AlphaFoldDB" id="A0AA39YH99"/>
<accession>A0AA39YH99</accession>
<dbReference type="InterPro" id="IPR011856">
    <property type="entry name" value="tRNA_endonuc-like_dom_sf"/>
</dbReference>
<evidence type="ECO:0000313" key="7">
    <source>
        <dbReference type="Proteomes" id="UP001174936"/>
    </source>
</evidence>
<dbReference type="GO" id="GO:0005737">
    <property type="term" value="C:cytoplasm"/>
    <property type="evidence" value="ECO:0007669"/>
    <property type="project" value="TreeGrafter"/>
</dbReference>